<feature type="region of interest" description="Disordered" evidence="1">
    <location>
        <begin position="75"/>
        <end position="104"/>
    </location>
</feature>
<name>V4ANW6_LOTGI</name>
<protein>
    <submittedName>
        <fullName evidence="2">Uncharacterized protein</fullName>
    </submittedName>
</protein>
<dbReference type="Proteomes" id="UP000030746">
    <property type="component" value="Unassembled WGS sequence"/>
</dbReference>
<dbReference type="OrthoDB" id="10663235at2759"/>
<evidence type="ECO:0000256" key="1">
    <source>
        <dbReference type="SAM" id="MobiDB-lite"/>
    </source>
</evidence>
<gene>
    <name evidence="2" type="ORF">LOTGIDRAFT_160453</name>
</gene>
<sequence>MGSDYDVDAIIVRNSVLHSQYQNASLRVSIDAREQAVKGKVFNDCNCDAFPSVKSSWIDFNSKAKIMDDEQDLVSASSSATTTSSSSSSEYSTDESTEELPTVEKEQKQRLLAKLLKLQYSVNERIYAEGFFVDVADDKIVILDISEKHLIVAGTEDDVDLGAMIPLAFITVAVAHLEKRILKVTSCTEKVRIFRFCEPEDDADEIWEEFTKVIELKELSKKFTGKFKLQDDDTVSMESVSILANYIGFVSDQNSCGDPGTEKQSWWTDGFTTPKHRDIEEHLKELVSREKKTEIENEEKKKKEMSVGKLYDRVHDHHFEMDKAVGNLAQPSRYTSAAKSHSCHSNISDWSTSSAHHASTSKTFADSHVPVATDNKKKPKKWKKILIPRSVRFQLKTRNAAKSPSLLSYCISNAEYD</sequence>
<dbReference type="AlphaFoldDB" id="V4ANW6"/>
<proteinExistence type="predicted"/>
<accession>V4ANW6</accession>
<keyword evidence="3" id="KW-1185">Reference proteome</keyword>
<dbReference type="CTD" id="20238396"/>
<organism evidence="2 3">
    <name type="scientific">Lottia gigantea</name>
    <name type="common">Giant owl limpet</name>
    <dbReference type="NCBI Taxonomy" id="225164"/>
    <lineage>
        <taxon>Eukaryota</taxon>
        <taxon>Metazoa</taxon>
        <taxon>Spiralia</taxon>
        <taxon>Lophotrochozoa</taxon>
        <taxon>Mollusca</taxon>
        <taxon>Gastropoda</taxon>
        <taxon>Patellogastropoda</taxon>
        <taxon>Lottioidea</taxon>
        <taxon>Lottiidae</taxon>
        <taxon>Lottia</taxon>
    </lineage>
</organism>
<dbReference type="EMBL" id="KB201656">
    <property type="protein sequence ID" value="ESO95326.1"/>
    <property type="molecule type" value="Genomic_DNA"/>
</dbReference>
<dbReference type="KEGG" id="lgi:LOTGIDRAFT_160453"/>
<dbReference type="HOGENOM" id="CLU_659349_0_0_1"/>
<dbReference type="GeneID" id="20238396"/>
<evidence type="ECO:0000313" key="2">
    <source>
        <dbReference type="EMBL" id="ESO95326.1"/>
    </source>
</evidence>
<reference evidence="2 3" key="1">
    <citation type="journal article" date="2013" name="Nature">
        <title>Insights into bilaterian evolution from three spiralian genomes.</title>
        <authorList>
            <person name="Simakov O."/>
            <person name="Marletaz F."/>
            <person name="Cho S.J."/>
            <person name="Edsinger-Gonzales E."/>
            <person name="Havlak P."/>
            <person name="Hellsten U."/>
            <person name="Kuo D.H."/>
            <person name="Larsson T."/>
            <person name="Lv J."/>
            <person name="Arendt D."/>
            <person name="Savage R."/>
            <person name="Osoegawa K."/>
            <person name="de Jong P."/>
            <person name="Grimwood J."/>
            <person name="Chapman J.A."/>
            <person name="Shapiro H."/>
            <person name="Aerts A."/>
            <person name="Otillar R.P."/>
            <person name="Terry A.Y."/>
            <person name="Boore J.L."/>
            <person name="Grigoriev I.V."/>
            <person name="Lindberg D.R."/>
            <person name="Seaver E.C."/>
            <person name="Weisblat D.A."/>
            <person name="Putnam N.H."/>
            <person name="Rokhsar D.S."/>
        </authorList>
    </citation>
    <scope>NUCLEOTIDE SEQUENCE [LARGE SCALE GENOMIC DNA]</scope>
</reference>
<feature type="compositionally biased region" description="Low complexity" evidence="1">
    <location>
        <begin position="75"/>
        <end position="91"/>
    </location>
</feature>
<dbReference type="RefSeq" id="XP_009053840.1">
    <property type="nucleotide sequence ID" value="XM_009055592.1"/>
</dbReference>
<evidence type="ECO:0000313" key="3">
    <source>
        <dbReference type="Proteomes" id="UP000030746"/>
    </source>
</evidence>